<keyword evidence="2" id="KW-1185">Reference proteome</keyword>
<proteinExistence type="predicted"/>
<accession>A0ACD3YTP1</accession>
<evidence type="ECO:0000313" key="1">
    <source>
        <dbReference type="EMBL" id="UPK92319.1"/>
    </source>
</evidence>
<gene>
    <name evidence="1" type="ORF">LCI18_003254</name>
</gene>
<organism evidence="1 2">
    <name type="scientific">Fusarium solani subsp. cucurbitae</name>
    <name type="common">Neocosmosporum cucurbitae</name>
    <dbReference type="NCBI Taxonomy" id="2747967"/>
    <lineage>
        <taxon>Eukaryota</taxon>
        <taxon>Fungi</taxon>
        <taxon>Dikarya</taxon>
        <taxon>Ascomycota</taxon>
        <taxon>Pezizomycotina</taxon>
        <taxon>Sordariomycetes</taxon>
        <taxon>Hypocreomycetidae</taxon>
        <taxon>Hypocreales</taxon>
        <taxon>Nectriaceae</taxon>
        <taxon>Fusarium</taxon>
        <taxon>Fusarium solani species complex</taxon>
    </lineage>
</organism>
<evidence type="ECO:0000313" key="2">
    <source>
        <dbReference type="Proteomes" id="UP000830768"/>
    </source>
</evidence>
<protein>
    <submittedName>
        <fullName evidence="1">Uncharacterized protein</fullName>
    </submittedName>
</protein>
<dbReference type="EMBL" id="CP090032">
    <property type="protein sequence ID" value="UPK92319.1"/>
    <property type="molecule type" value="Genomic_DNA"/>
</dbReference>
<dbReference type="Proteomes" id="UP000830768">
    <property type="component" value="Chromosome 3"/>
</dbReference>
<name>A0ACD3YTP1_FUSSC</name>
<sequence>MFGRQSIQARVVRGRYCDWSLDAKRGKPTRKPSPVGVTVNVYGSRRLINKVGRAMTNVDVVLQHPVFLDSETRYMNPHYSYPERKRTDLRHLIGPLYNESKSAVSQAIGDALDSANDWGDGVTSTVCDRNDLERRFRPQTLRTAIFHGNRRAKEGQLLLESDVVLTTYHTLENDSSRAKILQSVKWTRVVLDEAHQIRNPSTKFFKSAEALESESRWCLTGTPIQNSLDDLRSLLKFLRFEPFCQPKVLEEHIVRPMRKDPEPGSRTGRNLRVLLKACCLRRTQTLLDLPSVTAREVLVKPTVAEKARFAQILEQCRAEFDLMASQDTCRKTPNVLFSAVVKLRQVCNHGITQTNEASTRGMDRLTVPRMPKTNSRSPSADLTCDFCCAQDEEDDILLSALDCCPLCGRVQPERNDTSSPSTPSLRQSSPFTFEEVSLNQMNSTSSASEIPSYLPLDSELAGQSSKLAAVVDNIKSSSLETDSKR</sequence>
<reference evidence="1" key="1">
    <citation type="submission" date="2021-11" db="EMBL/GenBank/DDBJ databases">
        <title>Fusarium solani-melongenae Genome sequencing and assembly.</title>
        <authorList>
            <person name="Xie S."/>
            <person name="Huang L."/>
            <person name="Zhang X."/>
        </authorList>
    </citation>
    <scope>NUCLEOTIDE SEQUENCE</scope>
    <source>
        <strain evidence="1">CRI 24-3</strain>
    </source>
</reference>